<dbReference type="AlphaFoldDB" id="A0A8X6PH78"/>
<evidence type="ECO:0000313" key="1">
    <source>
        <dbReference type="EMBL" id="GFT66344.1"/>
    </source>
</evidence>
<keyword evidence="2" id="KW-1185">Reference proteome</keyword>
<protein>
    <submittedName>
        <fullName evidence="1">Uncharacterized protein</fullName>
    </submittedName>
</protein>
<dbReference type="OrthoDB" id="10412553at2759"/>
<comment type="caution">
    <text evidence="1">The sequence shown here is derived from an EMBL/GenBank/DDBJ whole genome shotgun (WGS) entry which is preliminary data.</text>
</comment>
<dbReference type="Proteomes" id="UP000887013">
    <property type="component" value="Unassembled WGS sequence"/>
</dbReference>
<evidence type="ECO:0000313" key="2">
    <source>
        <dbReference type="Proteomes" id="UP000887013"/>
    </source>
</evidence>
<dbReference type="EMBL" id="BMAW01115499">
    <property type="protein sequence ID" value="GFT66344.1"/>
    <property type="molecule type" value="Genomic_DNA"/>
</dbReference>
<reference evidence="1" key="1">
    <citation type="submission" date="2020-08" db="EMBL/GenBank/DDBJ databases">
        <title>Multicomponent nature underlies the extraordinary mechanical properties of spider dragline silk.</title>
        <authorList>
            <person name="Kono N."/>
            <person name="Nakamura H."/>
            <person name="Mori M."/>
            <person name="Yoshida Y."/>
            <person name="Ohtoshi R."/>
            <person name="Malay A.D."/>
            <person name="Moran D.A.P."/>
            <person name="Tomita M."/>
            <person name="Numata K."/>
            <person name="Arakawa K."/>
        </authorList>
    </citation>
    <scope>NUCLEOTIDE SEQUENCE</scope>
</reference>
<sequence>MMILKTVDKKWIRFIKDSSVRSHWRKIDLGTGVLCRMPLMFESHPFLNETVETSLMLSDRETVMEKSRKTLMGQLSVLQS</sequence>
<accession>A0A8X6PH78</accession>
<gene>
    <name evidence="1" type="ORF">NPIL_670441</name>
</gene>
<proteinExistence type="predicted"/>
<name>A0A8X6PH78_NEPPI</name>
<organism evidence="1 2">
    <name type="scientific">Nephila pilipes</name>
    <name type="common">Giant wood spider</name>
    <name type="synonym">Nephila maculata</name>
    <dbReference type="NCBI Taxonomy" id="299642"/>
    <lineage>
        <taxon>Eukaryota</taxon>
        <taxon>Metazoa</taxon>
        <taxon>Ecdysozoa</taxon>
        <taxon>Arthropoda</taxon>
        <taxon>Chelicerata</taxon>
        <taxon>Arachnida</taxon>
        <taxon>Araneae</taxon>
        <taxon>Araneomorphae</taxon>
        <taxon>Entelegynae</taxon>
        <taxon>Araneoidea</taxon>
        <taxon>Nephilidae</taxon>
        <taxon>Nephila</taxon>
    </lineage>
</organism>